<proteinExistence type="predicted"/>
<dbReference type="EMBL" id="KQ241696">
    <property type="protein sequence ID" value="KNC85544.1"/>
    <property type="molecule type" value="Genomic_DNA"/>
</dbReference>
<gene>
    <name evidence="2" type="ORF">SARC_02266</name>
</gene>
<dbReference type="RefSeq" id="XP_014159446.1">
    <property type="nucleotide sequence ID" value="XM_014303971.1"/>
</dbReference>
<feature type="region of interest" description="Disordered" evidence="1">
    <location>
        <begin position="18"/>
        <end position="51"/>
    </location>
</feature>
<organism evidence="2 3">
    <name type="scientific">Sphaeroforma arctica JP610</name>
    <dbReference type="NCBI Taxonomy" id="667725"/>
    <lineage>
        <taxon>Eukaryota</taxon>
        <taxon>Ichthyosporea</taxon>
        <taxon>Ichthyophonida</taxon>
        <taxon>Sphaeroforma</taxon>
    </lineage>
</organism>
<dbReference type="AlphaFoldDB" id="A0A0L0G9F7"/>
<sequence>MESHNEFLELKRCYEGFPRKKETKKQDSGDEQPDKGIETIDEGDDDHSDDDAAMVYRFDR</sequence>
<name>A0A0L0G9F7_9EUKA</name>
<accession>A0A0L0G9F7</accession>
<evidence type="ECO:0000313" key="3">
    <source>
        <dbReference type="Proteomes" id="UP000054560"/>
    </source>
</evidence>
<reference evidence="2 3" key="1">
    <citation type="submission" date="2011-02" db="EMBL/GenBank/DDBJ databases">
        <title>The Genome Sequence of Sphaeroforma arctica JP610.</title>
        <authorList>
            <consortium name="The Broad Institute Genome Sequencing Platform"/>
            <person name="Russ C."/>
            <person name="Cuomo C."/>
            <person name="Young S.K."/>
            <person name="Zeng Q."/>
            <person name="Gargeya S."/>
            <person name="Alvarado L."/>
            <person name="Berlin A."/>
            <person name="Chapman S.B."/>
            <person name="Chen Z."/>
            <person name="Freedman E."/>
            <person name="Gellesch M."/>
            <person name="Goldberg J."/>
            <person name="Griggs A."/>
            <person name="Gujja S."/>
            <person name="Heilman E."/>
            <person name="Heiman D."/>
            <person name="Howarth C."/>
            <person name="Mehta T."/>
            <person name="Neiman D."/>
            <person name="Pearson M."/>
            <person name="Roberts A."/>
            <person name="Saif S."/>
            <person name="Shea T."/>
            <person name="Shenoy N."/>
            <person name="Sisk P."/>
            <person name="Stolte C."/>
            <person name="Sykes S."/>
            <person name="White J."/>
            <person name="Yandava C."/>
            <person name="Burger G."/>
            <person name="Gray M.W."/>
            <person name="Holland P.W.H."/>
            <person name="King N."/>
            <person name="Lang F.B.F."/>
            <person name="Roger A.J."/>
            <person name="Ruiz-Trillo I."/>
            <person name="Haas B."/>
            <person name="Nusbaum C."/>
            <person name="Birren B."/>
        </authorList>
    </citation>
    <scope>NUCLEOTIDE SEQUENCE [LARGE SCALE GENOMIC DNA]</scope>
    <source>
        <strain evidence="2 3">JP610</strain>
    </source>
</reference>
<keyword evidence="3" id="KW-1185">Reference proteome</keyword>
<feature type="compositionally biased region" description="Basic and acidic residues" evidence="1">
    <location>
        <begin position="18"/>
        <end position="38"/>
    </location>
</feature>
<evidence type="ECO:0000256" key="1">
    <source>
        <dbReference type="SAM" id="MobiDB-lite"/>
    </source>
</evidence>
<feature type="compositionally biased region" description="Acidic residues" evidence="1">
    <location>
        <begin position="39"/>
        <end position="51"/>
    </location>
</feature>
<dbReference type="Proteomes" id="UP000054560">
    <property type="component" value="Unassembled WGS sequence"/>
</dbReference>
<protein>
    <submittedName>
        <fullName evidence="2">Uncharacterized protein</fullName>
    </submittedName>
</protein>
<dbReference type="GeneID" id="25902770"/>
<evidence type="ECO:0000313" key="2">
    <source>
        <dbReference type="EMBL" id="KNC85544.1"/>
    </source>
</evidence>